<evidence type="ECO:0000256" key="1">
    <source>
        <dbReference type="ARBA" id="ARBA00093770"/>
    </source>
</evidence>
<reference evidence="3" key="1">
    <citation type="journal article" date="2019" name="Int. J. Syst. Evol. Microbiol.">
        <title>The Global Catalogue of Microorganisms (GCM) 10K type strain sequencing project: providing services to taxonomists for standard genome sequencing and annotation.</title>
        <authorList>
            <consortium name="The Broad Institute Genomics Platform"/>
            <consortium name="The Broad Institute Genome Sequencing Center for Infectious Disease"/>
            <person name="Wu L."/>
            <person name="Ma J."/>
        </authorList>
    </citation>
    <scope>NUCLEOTIDE SEQUENCE [LARGE SCALE GENOMIC DNA]</scope>
    <source>
        <strain evidence="3">KACC 14249</strain>
    </source>
</reference>
<proteinExistence type="inferred from homology"/>
<dbReference type="Pfam" id="PF11307">
    <property type="entry name" value="DUF3109"/>
    <property type="match status" value="1"/>
</dbReference>
<organism evidence="2 3">
    <name type="scientific">Angustibacter luteus</name>
    <dbReference type="NCBI Taxonomy" id="658456"/>
    <lineage>
        <taxon>Bacteria</taxon>
        <taxon>Bacillati</taxon>
        <taxon>Actinomycetota</taxon>
        <taxon>Actinomycetes</taxon>
        <taxon>Kineosporiales</taxon>
        <taxon>Kineosporiaceae</taxon>
    </lineage>
</organism>
<evidence type="ECO:0000313" key="3">
    <source>
        <dbReference type="Proteomes" id="UP001596189"/>
    </source>
</evidence>
<dbReference type="InterPro" id="IPR021458">
    <property type="entry name" value="Rv0495c"/>
</dbReference>
<comment type="similarity">
    <text evidence="1">Belongs to the Rv0495c family.</text>
</comment>
<dbReference type="EMBL" id="JBHSRD010000004">
    <property type="protein sequence ID" value="MFC6007714.1"/>
    <property type="molecule type" value="Genomic_DNA"/>
</dbReference>
<accession>A0ABW1JEV4</accession>
<comment type="caution">
    <text evidence="2">The sequence shown here is derived from an EMBL/GenBank/DDBJ whole genome shotgun (WGS) entry which is preliminary data.</text>
</comment>
<gene>
    <name evidence="2" type="ORF">ACFQDO_11295</name>
</gene>
<dbReference type="Proteomes" id="UP001596189">
    <property type="component" value="Unassembled WGS sequence"/>
</dbReference>
<evidence type="ECO:0008006" key="4">
    <source>
        <dbReference type="Google" id="ProtNLM"/>
    </source>
</evidence>
<protein>
    <recommendedName>
        <fullName evidence="4">DUF3109 family protein</fullName>
    </recommendedName>
</protein>
<sequence>MPETPLDIARTWAEFVDPASPEDERQVFRCDLTWLTSSWTCIFGSGCQGIYADRPDDGCCTLGAHFTEKADYRRVKAVVAELSPEVWEKHAEGTGPQGWTEREDGARKTRVVEGACVFLNSPGFAGGNGCAFHHEAARRGVPFHTLKPEVCWQLPIRRTYRTVERPDGTSYLEASIGEYDRRGWGEGGHDLDWYCSGNSDAHVGTQPVFRSNEGELRELMGDAAFELLAERCEAHLATVAAARGSAAGRRLLPLLVHPATLLAEQGSAERG</sequence>
<dbReference type="RefSeq" id="WP_345715609.1">
    <property type="nucleotide sequence ID" value="NZ_BAABFP010000002.1"/>
</dbReference>
<keyword evidence="3" id="KW-1185">Reference proteome</keyword>
<evidence type="ECO:0000313" key="2">
    <source>
        <dbReference type="EMBL" id="MFC6007714.1"/>
    </source>
</evidence>
<name>A0ABW1JEV4_9ACTN</name>